<dbReference type="NCBIfam" id="TIGR01961">
    <property type="entry name" value="NuoC_fam"/>
    <property type="match status" value="1"/>
</dbReference>
<dbReference type="NCBIfam" id="NF004733">
    <property type="entry name" value="PRK06074.1-5"/>
    <property type="match status" value="1"/>
</dbReference>
<dbReference type="Gene3D" id="3.30.460.80">
    <property type="entry name" value="NADH:ubiquinone oxidoreductase, 30kDa subunit"/>
    <property type="match status" value="1"/>
</dbReference>
<dbReference type="EMBL" id="CP090891">
    <property type="protein sequence ID" value="ULU12848.1"/>
    <property type="molecule type" value="Genomic_DNA"/>
</dbReference>
<dbReference type="InterPro" id="IPR037232">
    <property type="entry name" value="NADH_quin_OxRdtase_su_C/D-like"/>
</dbReference>
<accession>A0AAE9DY75</accession>
<evidence type="ECO:0000313" key="12">
    <source>
        <dbReference type="EMBL" id="ULU12848.1"/>
    </source>
</evidence>
<reference evidence="12 13" key="1">
    <citation type="submission" date="2022-05" db="EMBL/GenBank/DDBJ databases">
        <title>Chromosome-level reference genomes for two strains of Caenorhabditis briggsae: an improved platform for comparative genomics.</title>
        <authorList>
            <person name="Stevens L."/>
            <person name="Andersen E.C."/>
        </authorList>
    </citation>
    <scope>NUCLEOTIDE SEQUENCE [LARGE SCALE GENOMIC DNA]</scope>
    <source>
        <strain evidence="12">QX1410_ONT</strain>
        <tissue evidence="12">Whole-organism</tissue>
    </source>
</reference>
<dbReference type="GO" id="GO:0008137">
    <property type="term" value="F:NADH dehydrogenase (ubiquinone) activity"/>
    <property type="evidence" value="ECO:0007669"/>
    <property type="project" value="UniProtKB-EC"/>
</dbReference>
<organism evidence="12 13">
    <name type="scientific">Caenorhabditis briggsae</name>
    <dbReference type="NCBI Taxonomy" id="6238"/>
    <lineage>
        <taxon>Eukaryota</taxon>
        <taxon>Metazoa</taxon>
        <taxon>Ecdysozoa</taxon>
        <taxon>Nematoda</taxon>
        <taxon>Chromadorea</taxon>
        <taxon>Rhabditida</taxon>
        <taxon>Rhabditina</taxon>
        <taxon>Rhabditomorpha</taxon>
        <taxon>Rhabditoidea</taxon>
        <taxon>Rhabditidae</taxon>
        <taxon>Peloderinae</taxon>
        <taxon>Caenorhabditis</taxon>
    </lineage>
</organism>
<proteinExistence type="inferred from homology"/>
<evidence type="ECO:0000313" key="13">
    <source>
        <dbReference type="Proteomes" id="UP000827892"/>
    </source>
</evidence>
<keyword evidence="5 9" id="KW-1278">Translocase</keyword>
<keyword evidence="10" id="KW-0812">Transmembrane</keyword>
<keyword evidence="6 9" id="KW-0520">NAD</keyword>
<dbReference type="SUPFAM" id="SSF143243">
    <property type="entry name" value="Nqo5-like"/>
    <property type="match status" value="1"/>
</dbReference>
<keyword evidence="10" id="KW-0472">Membrane</keyword>
<evidence type="ECO:0000256" key="5">
    <source>
        <dbReference type="ARBA" id="ARBA00022967"/>
    </source>
</evidence>
<feature type="transmembrane region" description="Helical" evidence="10">
    <location>
        <begin position="370"/>
        <end position="387"/>
    </location>
</feature>
<evidence type="ECO:0000256" key="6">
    <source>
        <dbReference type="ARBA" id="ARBA00023027"/>
    </source>
</evidence>
<evidence type="ECO:0000256" key="7">
    <source>
        <dbReference type="ARBA" id="ARBA00023075"/>
    </source>
</evidence>
<feature type="transmembrane region" description="Helical" evidence="10">
    <location>
        <begin position="296"/>
        <end position="318"/>
    </location>
</feature>
<keyword evidence="4 9" id="KW-0813">Transport</keyword>
<evidence type="ECO:0000256" key="1">
    <source>
        <dbReference type="ARBA" id="ARBA00004173"/>
    </source>
</evidence>
<evidence type="ECO:0000259" key="11">
    <source>
        <dbReference type="Pfam" id="PF00329"/>
    </source>
</evidence>
<keyword evidence="10" id="KW-1133">Transmembrane helix</keyword>
<protein>
    <recommendedName>
        <fullName evidence="3">NADH dehydrogenase [ubiquinone] iron-sulfur protein 3, mitochondrial</fullName>
    </recommendedName>
</protein>
<name>A0AAE9DY75_CAEBR</name>
<dbReference type="InterPro" id="IPR020396">
    <property type="entry name" value="NADH_UbQ_OxRdtase_CS"/>
</dbReference>
<dbReference type="Pfam" id="PF03134">
    <property type="entry name" value="TB2_DP1_HVA22"/>
    <property type="match status" value="1"/>
</dbReference>
<dbReference type="GO" id="GO:0005739">
    <property type="term" value="C:mitochondrion"/>
    <property type="evidence" value="ECO:0007669"/>
    <property type="project" value="UniProtKB-SubCell"/>
</dbReference>
<evidence type="ECO:0000256" key="4">
    <source>
        <dbReference type="ARBA" id="ARBA00022448"/>
    </source>
</evidence>
<dbReference type="GO" id="GO:0016020">
    <property type="term" value="C:membrane"/>
    <property type="evidence" value="ECO:0007669"/>
    <property type="project" value="UniProtKB-ARBA"/>
</dbReference>
<dbReference type="Pfam" id="PF00329">
    <property type="entry name" value="Complex1_30kDa"/>
    <property type="match status" value="1"/>
</dbReference>
<comment type="similarity">
    <text evidence="2 9">Belongs to the complex I 30 kDa subunit family.</text>
</comment>
<dbReference type="HAMAP" id="MF_01357">
    <property type="entry name" value="NDH1_NuoC"/>
    <property type="match status" value="1"/>
</dbReference>
<comment type="catalytic activity">
    <reaction evidence="8">
        <text>a ubiquinone + NADH + 5 H(+)(in) = a ubiquinol + NAD(+) + 4 H(+)(out)</text>
        <dbReference type="Rhea" id="RHEA:29091"/>
        <dbReference type="Rhea" id="RHEA-COMP:9565"/>
        <dbReference type="Rhea" id="RHEA-COMP:9566"/>
        <dbReference type="ChEBI" id="CHEBI:15378"/>
        <dbReference type="ChEBI" id="CHEBI:16389"/>
        <dbReference type="ChEBI" id="CHEBI:17976"/>
        <dbReference type="ChEBI" id="CHEBI:57540"/>
        <dbReference type="ChEBI" id="CHEBI:57945"/>
        <dbReference type="EC" id="7.1.1.2"/>
    </reaction>
</comment>
<sequence length="407" mass="47113">MLGSVIRQAVSRQVIRKSPISTTSVVSQTIETKTDAPKKPTIWKIDEKKRERLANFGKYAAECLPKFVQKVQFAAGDELELLIHPSGVVPVLSFLKGNHSAQFTNLTFITGMDVPTRKNRLEVIYALYSVRFNARVRVRTYTDEIAPIDSVTPVFKGADWYEREVYDMYGVWFNNHPDLRRILTDYGFEGHPFRKDYPLSGYNEVRYDPELKRVVYEPSEMAQEFRKFDLNSPWETFPAFRNQSITSGYETILETVTEKPATQNNKSELEVQTWFISLIHDQKYPTARWAKRFSEIVGVEVELLIKGTIMFILALLVVLKEPHYLANSLLVAAPIVLTYCEPSERLSSGIMFIYWTLFGFFVLFDRILEYIPLYYIFKLAVFIGLFLPPSNPTIELIHNKVKNVQEK</sequence>
<evidence type="ECO:0000256" key="9">
    <source>
        <dbReference type="RuleBase" id="RU003456"/>
    </source>
</evidence>
<comment type="subcellular location">
    <subcellularLocation>
        <location evidence="1">Mitochondrion</location>
    </subcellularLocation>
</comment>
<evidence type="ECO:0000256" key="10">
    <source>
        <dbReference type="SAM" id="Phobius"/>
    </source>
</evidence>
<dbReference type="PROSITE" id="PS00542">
    <property type="entry name" value="COMPLEX1_30K"/>
    <property type="match status" value="1"/>
</dbReference>
<feature type="domain" description="NADH:ubiquinone oxidoreductase 30kDa subunit" evidence="11">
    <location>
        <begin position="83"/>
        <end position="202"/>
    </location>
</feature>
<dbReference type="InterPro" id="IPR004345">
    <property type="entry name" value="TB2_DP1_HVA22"/>
</dbReference>
<dbReference type="PANTHER" id="PTHR10884:SF14">
    <property type="entry name" value="NADH DEHYDROGENASE [UBIQUINONE] IRON-SULFUR PROTEIN 3, MITOCHONDRIAL"/>
    <property type="match status" value="1"/>
</dbReference>
<feature type="transmembrane region" description="Helical" evidence="10">
    <location>
        <begin position="347"/>
        <end position="364"/>
    </location>
</feature>
<dbReference type="Proteomes" id="UP000827892">
    <property type="component" value="Chromosome I"/>
</dbReference>
<dbReference type="InterPro" id="IPR010218">
    <property type="entry name" value="NADH_DH_suC"/>
</dbReference>
<evidence type="ECO:0000256" key="2">
    <source>
        <dbReference type="ARBA" id="ARBA00007569"/>
    </source>
</evidence>
<gene>
    <name evidence="12" type="ORF">L3Y34_015822</name>
</gene>
<dbReference type="AlphaFoldDB" id="A0AAE9DY75"/>
<dbReference type="PANTHER" id="PTHR10884">
    <property type="entry name" value="NADH DEHYDROGENASE UBIQUINONE IRON-SULFUR PROTEIN 3"/>
    <property type="match status" value="1"/>
</dbReference>
<dbReference type="GO" id="GO:0016651">
    <property type="term" value="F:oxidoreductase activity, acting on NAD(P)H"/>
    <property type="evidence" value="ECO:0007669"/>
    <property type="project" value="InterPro"/>
</dbReference>
<evidence type="ECO:0000256" key="3">
    <source>
        <dbReference type="ARBA" id="ARBA00020084"/>
    </source>
</evidence>
<dbReference type="FunFam" id="3.30.460.80:FF:000002">
    <property type="entry name" value="NADH dehydrogenase iron-sulfur protein 3, mitochondrial"/>
    <property type="match status" value="1"/>
</dbReference>
<dbReference type="InterPro" id="IPR001268">
    <property type="entry name" value="NADH_UbQ_OxRdtase_30kDa_su"/>
</dbReference>
<evidence type="ECO:0000256" key="8">
    <source>
        <dbReference type="ARBA" id="ARBA00049551"/>
    </source>
</evidence>
<keyword evidence="7" id="KW-0830">Ubiquinone</keyword>